<dbReference type="InterPro" id="IPR011074">
    <property type="entry name" value="CRAL/TRIO_N_dom"/>
</dbReference>
<sequence>MSARYQFSLSKELLAKAVEELNEPDDDAERLKAIDLLKENYIATNPGLPLLRSDDKFLLKFLRARKFDQDRALKMLTNYHQQRNKWPEVFDKIKNPILLKNFLDAGVIVPLSGKAKNGCKVLVVRPGLVPGLITDTIALVMASLEKLSDEEETQIHGLIFIEDLAYISIDLVQQMSPAIAKRAVGIIQDAMPLRLKQINITNEPKIFDVISVIFQPFLKDKLKKRVRLHGTDFDALYQVVDRSVLPIMFAGSGPELDTEGWKNTILEEGTAL</sequence>
<dbReference type="Pfam" id="PF03765">
    <property type="entry name" value="CRAL_TRIO_N"/>
    <property type="match status" value="1"/>
</dbReference>
<dbReference type="SUPFAM" id="SSF46938">
    <property type="entry name" value="CRAL/TRIO N-terminal domain"/>
    <property type="match status" value="1"/>
</dbReference>
<reference evidence="2 3" key="1">
    <citation type="submission" date="2024-02" db="EMBL/GenBank/DDBJ databases">
        <authorList>
            <person name="Daric V."/>
            <person name="Darras S."/>
        </authorList>
    </citation>
    <scope>NUCLEOTIDE SEQUENCE [LARGE SCALE GENOMIC DNA]</scope>
</reference>
<dbReference type="Proteomes" id="UP001642483">
    <property type="component" value="Unassembled WGS sequence"/>
</dbReference>
<keyword evidence="3" id="KW-1185">Reference proteome</keyword>
<organism evidence="2 3">
    <name type="scientific">Clavelina lepadiformis</name>
    <name type="common">Light-bulb sea squirt</name>
    <name type="synonym">Ascidia lepadiformis</name>
    <dbReference type="NCBI Taxonomy" id="159417"/>
    <lineage>
        <taxon>Eukaryota</taxon>
        <taxon>Metazoa</taxon>
        <taxon>Chordata</taxon>
        <taxon>Tunicata</taxon>
        <taxon>Ascidiacea</taxon>
        <taxon>Aplousobranchia</taxon>
        <taxon>Clavelinidae</taxon>
        <taxon>Clavelina</taxon>
    </lineage>
</organism>
<evidence type="ECO:0000313" key="2">
    <source>
        <dbReference type="EMBL" id="CAK8690576.1"/>
    </source>
</evidence>
<dbReference type="PANTHER" id="PTHR10174">
    <property type="entry name" value="ALPHA-TOCOPHEROL TRANSFER PROTEIN-RELATED"/>
    <property type="match status" value="1"/>
</dbReference>
<dbReference type="SMART" id="SM00516">
    <property type="entry name" value="SEC14"/>
    <property type="match status" value="1"/>
</dbReference>
<dbReference type="SMART" id="SM01100">
    <property type="entry name" value="CRAL_TRIO_N"/>
    <property type="match status" value="1"/>
</dbReference>
<dbReference type="CDD" id="cd00170">
    <property type="entry name" value="SEC14"/>
    <property type="match status" value="1"/>
</dbReference>
<dbReference type="PANTHER" id="PTHR10174:SF225">
    <property type="entry name" value="ALPHA-TOCOPHEROL TRANSFER PROTEIN"/>
    <property type="match status" value="1"/>
</dbReference>
<accession>A0ABP0GFM7</accession>
<dbReference type="PROSITE" id="PS50191">
    <property type="entry name" value="CRAL_TRIO"/>
    <property type="match status" value="1"/>
</dbReference>
<dbReference type="Pfam" id="PF00650">
    <property type="entry name" value="CRAL_TRIO"/>
    <property type="match status" value="1"/>
</dbReference>
<gene>
    <name evidence="2" type="ORF">CVLEPA_LOCUS23178</name>
</gene>
<dbReference type="InterPro" id="IPR001251">
    <property type="entry name" value="CRAL-TRIO_dom"/>
</dbReference>
<protein>
    <recommendedName>
        <fullName evidence="1">CRAL-TRIO domain-containing protein</fullName>
    </recommendedName>
</protein>
<dbReference type="InterPro" id="IPR036865">
    <property type="entry name" value="CRAL-TRIO_dom_sf"/>
</dbReference>
<dbReference type="SUPFAM" id="SSF52087">
    <property type="entry name" value="CRAL/TRIO domain"/>
    <property type="match status" value="1"/>
</dbReference>
<evidence type="ECO:0000313" key="3">
    <source>
        <dbReference type="Proteomes" id="UP001642483"/>
    </source>
</evidence>
<evidence type="ECO:0000259" key="1">
    <source>
        <dbReference type="PROSITE" id="PS50191"/>
    </source>
</evidence>
<dbReference type="Gene3D" id="3.40.525.10">
    <property type="entry name" value="CRAL-TRIO lipid binding domain"/>
    <property type="match status" value="1"/>
</dbReference>
<comment type="caution">
    <text evidence="2">The sequence shown here is derived from an EMBL/GenBank/DDBJ whole genome shotgun (WGS) entry which is preliminary data.</text>
</comment>
<dbReference type="PRINTS" id="PR00180">
    <property type="entry name" value="CRETINALDHBP"/>
</dbReference>
<proteinExistence type="predicted"/>
<dbReference type="InterPro" id="IPR036273">
    <property type="entry name" value="CRAL/TRIO_N_dom_sf"/>
</dbReference>
<dbReference type="EMBL" id="CAWYQH010000119">
    <property type="protein sequence ID" value="CAK8690576.1"/>
    <property type="molecule type" value="Genomic_DNA"/>
</dbReference>
<dbReference type="Gene3D" id="1.20.5.1200">
    <property type="entry name" value="Alpha-tocopherol transfer"/>
    <property type="match status" value="1"/>
</dbReference>
<feature type="domain" description="CRAL-TRIO" evidence="1">
    <location>
        <begin position="95"/>
        <end position="257"/>
    </location>
</feature>
<dbReference type="Gene3D" id="1.10.8.20">
    <property type="entry name" value="N-terminal domain of phosphatidylinositol transfer protein sec14p"/>
    <property type="match status" value="1"/>
</dbReference>
<name>A0ABP0GFM7_CLALP</name>